<reference evidence="7" key="1">
    <citation type="journal article" date="2010" name="Nature">
        <title>The Amphimedon queenslandica genome and the evolution of animal complexity.</title>
        <authorList>
            <person name="Srivastava M."/>
            <person name="Simakov O."/>
            <person name="Chapman J."/>
            <person name="Fahey B."/>
            <person name="Gauthier M.E."/>
            <person name="Mitros T."/>
            <person name="Richards G.S."/>
            <person name="Conaco C."/>
            <person name="Dacre M."/>
            <person name="Hellsten U."/>
            <person name="Larroux C."/>
            <person name="Putnam N.H."/>
            <person name="Stanke M."/>
            <person name="Adamska M."/>
            <person name="Darling A."/>
            <person name="Degnan S.M."/>
            <person name="Oakley T.H."/>
            <person name="Plachetzki D.C."/>
            <person name="Zhai Y."/>
            <person name="Adamski M."/>
            <person name="Calcino A."/>
            <person name="Cummins S.F."/>
            <person name="Goodstein D.M."/>
            <person name="Harris C."/>
            <person name="Jackson D.J."/>
            <person name="Leys S.P."/>
            <person name="Shu S."/>
            <person name="Woodcroft B.J."/>
            <person name="Vervoort M."/>
            <person name="Kosik K.S."/>
            <person name="Manning G."/>
            <person name="Degnan B.M."/>
            <person name="Rokhsar D.S."/>
        </authorList>
    </citation>
    <scope>NUCLEOTIDE SEQUENCE [LARGE SCALE GENOMIC DNA]</scope>
</reference>
<keyword evidence="5" id="KW-0325">Glycoprotein</keyword>
<dbReference type="Proteomes" id="UP000007879">
    <property type="component" value="Unassembled WGS sequence"/>
</dbReference>
<evidence type="ECO:0000256" key="3">
    <source>
        <dbReference type="ARBA" id="ARBA00022525"/>
    </source>
</evidence>
<protein>
    <submittedName>
        <fullName evidence="6">Uncharacterized protein</fullName>
    </submittedName>
</protein>
<evidence type="ECO:0000256" key="1">
    <source>
        <dbReference type="ARBA" id="ARBA00004613"/>
    </source>
</evidence>
<dbReference type="PANTHER" id="PTHR31703">
    <property type="entry name" value="UPF0669 PROTEIN C6ORF120"/>
    <property type="match status" value="1"/>
</dbReference>
<sequence>MLDAYGHTFSASFEHFSSSVFGMKTPYYKKGVAMINPHPLHANKMERVFLLFSLLFLAVQSYELVGQLSDKVEAGEGKYYTVNPSPITLICLVSDEGDADMYVDYSSTTTRPDYLTHRHSAATSGIDVVTVLRSDMSAGSDVISVGIYGYITHVNSSFRMYVIVPSSSDVLDHQIWEMDHESNTTKLVIDVDPLWIANDPKLHRLLESVLARGYFQSDEASSWIIIKDWIVWLLVNFLHLVVEVLL</sequence>
<proteinExistence type="inferred from homology"/>
<gene>
    <name evidence="6" type="primary">105316482</name>
</gene>
<dbReference type="GO" id="GO:0005576">
    <property type="term" value="C:extracellular region"/>
    <property type="evidence" value="ECO:0007669"/>
    <property type="project" value="UniProtKB-SubCell"/>
</dbReference>
<evidence type="ECO:0000313" key="6">
    <source>
        <dbReference type="EnsemblMetazoa" id="Aqu2.1.44237_001"/>
    </source>
</evidence>
<accession>A0A1X7VV76</accession>
<keyword evidence="4" id="KW-0732">Signal</keyword>
<evidence type="ECO:0000256" key="2">
    <source>
        <dbReference type="ARBA" id="ARBA00008960"/>
    </source>
</evidence>
<organism evidence="6">
    <name type="scientific">Amphimedon queenslandica</name>
    <name type="common">Sponge</name>
    <dbReference type="NCBI Taxonomy" id="400682"/>
    <lineage>
        <taxon>Eukaryota</taxon>
        <taxon>Metazoa</taxon>
        <taxon>Porifera</taxon>
        <taxon>Demospongiae</taxon>
        <taxon>Heteroscleromorpha</taxon>
        <taxon>Haplosclerida</taxon>
        <taxon>Niphatidae</taxon>
        <taxon>Amphimedon</taxon>
    </lineage>
</organism>
<dbReference type="EnsemblMetazoa" id="XM_011411405.2">
    <property type="protein sequence ID" value="XP_011409707.2"/>
    <property type="gene ID" value="LOC105316482"/>
</dbReference>
<comment type="similarity">
    <text evidence="2">Belongs to the UPF0669 family.</text>
</comment>
<dbReference type="OrthoDB" id="10046613at2759"/>
<keyword evidence="7" id="KW-1185">Reference proteome</keyword>
<dbReference type="InterPro" id="IPR031420">
    <property type="entry name" value="UPF0669"/>
</dbReference>
<dbReference type="EnsemblMetazoa" id="Aqu2.1.44237_001">
    <property type="protein sequence ID" value="Aqu2.1.44237_001"/>
    <property type="gene ID" value="Aqu2.1.44237"/>
</dbReference>
<dbReference type="PANTHER" id="PTHR31703:SF2">
    <property type="entry name" value="UPF0669 PROTEIN C6ORF120"/>
    <property type="match status" value="1"/>
</dbReference>
<reference evidence="6" key="2">
    <citation type="submission" date="2017-05" db="UniProtKB">
        <authorList>
            <consortium name="EnsemblMetazoa"/>
        </authorList>
    </citation>
    <scope>IDENTIFICATION</scope>
</reference>
<name>A0A1X7VV76_AMPQE</name>
<dbReference type="KEGG" id="aqu:105316482"/>
<evidence type="ECO:0000256" key="5">
    <source>
        <dbReference type="ARBA" id="ARBA00023180"/>
    </source>
</evidence>
<keyword evidence="3" id="KW-0964">Secreted</keyword>
<comment type="subcellular location">
    <subcellularLocation>
        <location evidence="1">Secreted</location>
    </subcellularLocation>
</comment>
<dbReference type="Pfam" id="PF17065">
    <property type="entry name" value="UPF0669"/>
    <property type="match status" value="1"/>
</dbReference>
<evidence type="ECO:0000313" key="7">
    <source>
        <dbReference type="Proteomes" id="UP000007879"/>
    </source>
</evidence>
<dbReference type="InParanoid" id="A0A1X7VV76"/>
<dbReference type="AlphaFoldDB" id="A0A1X7VV76"/>
<evidence type="ECO:0000256" key="4">
    <source>
        <dbReference type="ARBA" id="ARBA00022729"/>
    </source>
</evidence>